<keyword evidence="7" id="KW-0238">DNA-binding</keyword>
<evidence type="ECO:0000256" key="4">
    <source>
        <dbReference type="ARBA" id="ARBA00022695"/>
    </source>
</evidence>
<evidence type="ECO:0000256" key="8">
    <source>
        <dbReference type="ARBA" id="ARBA00049244"/>
    </source>
</evidence>
<organism evidence="10">
    <name type="scientific">Cacopsylla melanoneura</name>
    <dbReference type="NCBI Taxonomy" id="428564"/>
    <lineage>
        <taxon>Eukaryota</taxon>
        <taxon>Metazoa</taxon>
        <taxon>Ecdysozoa</taxon>
        <taxon>Arthropoda</taxon>
        <taxon>Hexapoda</taxon>
        <taxon>Insecta</taxon>
        <taxon>Pterygota</taxon>
        <taxon>Neoptera</taxon>
        <taxon>Paraneoptera</taxon>
        <taxon>Hemiptera</taxon>
        <taxon>Sternorrhyncha</taxon>
        <taxon>Psylloidea</taxon>
        <taxon>Psyllidae</taxon>
        <taxon>Psyllinae</taxon>
        <taxon>Cacopsylla</taxon>
    </lineage>
</organism>
<dbReference type="SUPFAM" id="SSF53098">
    <property type="entry name" value="Ribonuclease H-like"/>
    <property type="match status" value="1"/>
</dbReference>
<dbReference type="GO" id="GO:0003677">
    <property type="term" value="F:DNA binding"/>
    <property type="evidence" value="ECO:0007669"/>
    <property type="project" value="UniProtKB-KW"/>
</dbReference>
<dbReference type="Gene3D" id="3.40.960.10">
    <property type="entry name" value="VSR Endonuclease"/>
    <property type="match status" value="1"/>
</dbReference>
<protein>
    <recommendedName>
        <fullName evidence="2">DNA-directed DNA polymerase</fullName>
        <ecNumber evidence="2">2.7.7.7</ecNumber>
    </recommendedName>
</protein>
<dbReference type="GO" id="GO:0042575">
    <property type="term" value="C:DNA polymerase complex"/>
    <property type="evidence" value="ECO:0007669"/>
    <property type="project" value="UniProtKB-ARBA"/>
</dbReference>
<feature type="domain" description="DNA-directed DNA polymerase family B mitochondria/virus" evidence="9">
    <location>
        <begin position="609"/>
        <end position="803"/>
    </location>
</feature>
<evidence type="ECO:0000256" key="6">
    <source>
        <dbReference type="ARBA" id="ARBA00022932"/>
    </source>
</evidence>
<dbReference type="InterPro" id="IPR012337">
    <property type="entry name" value="RNaseH-like_sf"/>
</dbReference>
<dbReference type="GO" id="GO:0000166">
    <property type="term" value="F:nucleotide binding"/>
    <property type="evidence" value="ECO:0007669"/>
    <property type="project" value="InterPro"/>
</dbReference>
<comment type="similarity">
    <text evidence="1">Belongs to the DNA polymerase type-B family.</text>
</comment>
<dbReference type="InterPro" id="IPR043502">
    <property type="entry name" value="DNA/RNA_pol_sf"/>
</dbReference>
<keyword evidence="4" id="KW-0548">Nucleotidyltransferase</keyword>
<dbReference type="Gene3D" id="1.10.287.690">
    <property type="entry name" value="Helix hairpin bin"/>
    <property type="match status" value="1"/>
</dbReference>
<evidence type="ECO:0000256" key="5">
    <source>
        <dbReference type="ARBA" id="ARBA00022705"/>
    </source>
</evidence>
<dbReference type="InterPro" id="IPR023211">
    <property type="entry name" value="DNA_pol_palm_dom_sf"/>
</dbReference>
<dbReference type="Gene3D" id="3.90.1600.10">
    <property type="entry name" value="Palm domain of DNA polymerase"/>
    <property type="match status" value="1"/>
</dbReference>
<dbReference type="PANTHER" id="PTHR33568">
    <property type="entry name" value="DNA POLYMERASE"/>
    <property type="match status" value="1"/>
</dbReference>
<dbReference type="SUPFAM" id="SSF56672">
    <property type="entry name" value="DNA/RNA polymerases"/>
    <property type="match status" value="1"/>
</dbReference>
<feature type="domain" description="DNA-directed DNA polymerase family B mitochondria/virus" evidence="9">
    <location>
        <begin position="1109"/>
        <end position="1206"/>
    </location>
</feature>
<dbReference type="EC" id="2.7.7.7" evidence="2"/>
<reference evidence="10" key="1">
    <citation type="submission" date="2021-05" db="EMBL/GenBank/DDBJ databases">
        <authorList>
            <person name="Alioto T."/>
            <person name="Alioto T."/>
            <person name="Gomez Garrido J."/>
        </authorList>
    </citation>
    <scope>NUCLEOTIDE SEQUENCE</scope>
</reference>
<dbReference type="Pfam" id="PF03175">
    <property type="entry name" value="DNA_pol_B_2"/>
    <property type="match status" value="3"/>
</dbReference>
<evidence type="ECO:0000256" key="2">
    <source>
        <dbReference type="ARBA" id="ARBA00012417"/>
    </source>
</evidence>
<keyword evidence="5" id="KW-0235">DNA replication</keyword>
<dbReference type="GO" id="GO:0006260">
    <property type="term" value="P:DNA replication"/>
    <property type="evidence" value="ECO:0007669"/>
    <property type="project" value="UniProtKB-KW"/>
</dbReference>
<comment type="catalytic activity">
    <reaction evidence="8">
        <text>DNA(n) + a 2'-deoxyribonucleoside 5'-triphosphate = DNA(n+1) + diphosphate</text>
        <dbReference type="Rhea" id="RHEA:22508"/>
        <dbReference type="Rhea" id="RHEA-COMP:17339"/>
        <dbReference type="Rhea" id="RHEA-COMP:17340"/>
        <dbReference type="ChEBI" id="CHEBI:33019"/>
        <dbReference type="ChEBI" id="CHEBI:61560"/>
        <dbReference type="ChEBI" id="CHEBI:173112"/>
        <dbReference type="EC" id="2.7.7.7"/>
    </reaction>
</comment>
<feature type="domain" description="DNA-directed DNA polymerase family B mitochondria/virus" evidence="9">
    <location>
        <begin position="919"/>
        <end position="1076"/>
    </location>
</feature>
<dbReference type="EMBL" id="HBUF01440221">
    <property type="protein sequence ID" value="CAG6742890.1"/>
    <property type="molecule type" value="Transcribed_RNA"/>
</dbReference>
<evidence type="ECO:0000256" key="7">
    <source>
        <dbReference type="ARBA" id="ARBA00023125"/>
    </source>
</evidence>
<keyword evidence="3" id="KW-0808">Transferase</keyword>
<evidence type="ECO:0000256" key="3">
    <source>
        <dbReference type="ARBA" id="ARBA00022679"/>
    </source>
</evidence>
<sequence>MSSIINMQSNLNTFGSTFTKHCNKCTLNITYKNWARHLMTNRHKVNDPESTILKKFERCGTRRTRPTAVFTKPRKINTLFPFHRSLFTEDDKTIIVKRTKKSPAVFSNPRKINKIFPFHESLIENKKVHGEKPFVFFPVIYNTDKKIKRCEKPFAFFPNTCEKIREPREKPFAFFPINVKRNEKFKTIQLSYRIDLKKITEVENALYLMLLSAMKTGEFMNGDKVNLLVEHSDLRHPISRVIPSKEKITKKHVAIFTNHIARILTSDEHINIGQAVFTVMINHVPRGGKGEKIINLTKDRHTKKSIVQIKNTDNLCGIRAIIVGLTYHMKCIFERELTVSNIKEIRMGRKIQDVLAIELCSRLSKETGKDVLELFKNNGVCYADIKDIEKLLDVQIIVIDGKKFNTVDYKGNEKAIKIYLYKNGDHYDTITKMAGFLSTSYYCENCNKPYEKKNRHICKDKDVCRICTNELHTLQSRNKVYCKDCNRYCYNENCFNNHAKVCSEIYKCTTCNRLVRRFEEHICGEEVCRNCNLYFEDIKKHKCYMMPKNQLGGIGTDSYTEKYIFFDYESNQETGIHIANLVVAQYYDGSKFIFKTNDEFCEWLISKEHKKYTAIAHYARGYDSHFILEYCVRNSIKPKTITNGTKLMSLEAGKVRIIDSSNFVAAPLSTFPKTFGLKELKKGYFPHYFNTVENQSYKGSIPDVKFYSPETMKPSAREEFLKWHAERVSENYYFDFAKELEEYCSSDVDILRRSCLIFREAFLEIADIDPFQYTTIAGTCMAIYRSSYLKNETLAIVKPVRKEMFSKESISWISKFPNVQHAMNGGEVEICGAKVDGFDKETNTVYQYHGCFWHGCPKCFHEDIINNVNQETMGDLYEKTLRRSSKIRDAGYNLVEMWGCQWKQPKFSNIEVDEPINPRDAFFGGRTDVTKLKVKNQKIGYIDVCSLYPTVQFYDKYPIGHPTVIIKPEIYDENWFGLIKCKVLPPRELYHPVLPVKLEKLLFVLCVKCFREKNNNCTHSDEERSITGTWTTVEINKALEKGYKILCINEVWHFENTSEDLFKGYVKKFMKIKLETSPWEADFESVEKYVESIMQSTGIELALDKIKPNPGYRSVSKICLNSLWGKFGQRQNMSQTEYITDVSRWFKILLDDTLEISSCIFITEDMVQVNYKYHDKYVEDPFSTNIYIATFTTAHARLRLYDMLDKIGNRVVYYDTDSVVHIIDEKNPVQTGCLLGEWTNELASDDYISEFFSTGPKSYAYKTNKGKEVLKVKGFTLNYENSTTLSRQNMEKILDKEINNITLSYNMITRDRKNKKLVNKHMDKQFKFDYDKRCILTNYDTKPWGY</sequence>
<evidence type="ECO:0000256" key="1">
    <source>
        <dbReference type="ARBA" id="ARBA00005755"/>
    </source>
</evidence>
<evidence type="ECO:0000313" key="10">
    <source>
        <dbReference type="EMBL" id="CAG6742890.1"/>
    </source>
</evidence>
<accession>A0A8D9E8V4</accession>
<dbReference type="GO" id="GO:0003887">
    <property type="term" value="F:DNA-directed DNA polymerase activity"/>
    <property type="evidence" value="ECO:0007669"/>
    <property type="project" value="UniProtKB-KW"/>
</dbReference>
<dbReference type="InterPro" id="IPR004868">
    <property type="entry name" value="DNA-dir_DNA_pol_B_mt/vir"/>
</dbReference>
<keyword evidence="6" id="KW-0239">DNA-directed DNA polymerase</keyword>
<name>A0A8D9E8V4_9HEMI</name>
<dbReference type="PANTHER" id="PTHR33568:SF3">
    <property type="entry name" value="DNA-DIRECTED DNA POLYMERASE"/>
    <property type="match status" value="1"/>
</dbReference>
<proteinExistence type="inferred from homology"/>
<evidence type="ECO:0000259" key="9">
    <source>
        <dbReference type="Pfam" id="PF03175"/>
    </source>
</evidence>